<proteinExistence type="predicted"/>
<dbReference type="EMBL" id="JACXVP010000008">
    <property type="protein sequence ID" value="KAG5591708.1"/>
    <property type="molecule type" value="Genomic_DNA"/>
</dbReference>
<evidence type="ECO:0000313" key="3">
    <source>
        <dbReference type="Proteomes" id="UP000824120"/>
    </source>
</evidence>
<gene>
    <name evidence="2" type="ORF">H5410_042222</name>
</gene>
<reference evidence="2 3" key="1">
    <citation type="submission" date="2020-09" db="EMBL/GenBank/DDBJ databases">
        <title>De no assembly of potato wild relative species, Solanum commersonii.</title>
        <authorList>
            <person name="Cho K."/>
        </authorList>
    </citation>
    <scope>NUCLEOTIDE SEQUENCE [LARGE SCALE GENOMIC DNA]</scope>
    <source>
        <strain evidence="2">LZ3.2</strain>
        <tissue evidence="2">Leaf</tissue>
    </source>
</reference>
<dbReference type="Proteomes" id="UP000824120">
    <property type="component" value="Chromosome 8"/>
</dbReference>
<evidence type="ECO:0000256" key="1">
    <source>
        <dbReference type="SAM" id="Phobius"/>
    </source>
</evidence>
<accession>A0A9J5XWY6</accession>
<comment type="caution">
    <text evidence="2">The sequence shown here is derived from an EMBL/GenBank/DDBJ whole genome shotgun (WGS) entry which is preliminary data.</text>
</comment>
<keyword evidence="1" id="KW-1133">Transmembrane helix</keyword>
<name>A0A9J5XWY6_SOLCO</name>
<feature type="transmembrane region" description="Helical" evidence="1">
    <location>
        <begin position="20"/>
        <end position="41"/>
    </location>
</feature>
<sequence length="86" mass="9906">MEPVGPDRQTDPFSRPNDLRAYKLPFFLSIFVCYIVHRILVIQNSGVIYNSGVFFAKYFHGLHGFLVIQNSNVLLAELFHGRPLRP</sequence>
<keyword evidence="1" id="KW-0472">Membrane</keyword>
<keyword evidence="1" id="KW-0812">Transmembrane</keyword>
<keyword evidence="3" id="KW-1185">Reference proteome</keyword>
<organism evidence="2 3">
    <name type="scientific">Solanum commersonii</name>
    <name type="common">Commerson's wild potato</name>
    <name type="synonym">Commerson's nightshade</name>
    <dbReference type="NCBI Taxonomy" id="4109"/>
    <lineage>
        <taxon>Eukaryota</taxon>
        <taxon>Viridiplantae</taxon>
        <taxon>Streptophyta</taxon>
        <taxon>Embryophyta</taxon>
        <taxon>Tracheophyta</taxon>
        <taxon>Spermatophyta</taxon>
        <taxon>Magnoliopsida</taxon>
        <taxon>eudicotyledons</taxon>
        <taxon>Gunneridae</taxon>
        <taxon>Pentapetalae</taxon>
        <taxon>asterids</taxon>
        <taxon>lamiids</taxon>
        <taxon>Solanales</taxon>
        <taxon>Solanaceae</taxon>
        <taxon>Solanoideae</taxon>
        <taxon>Solaneae</taxon>
        <taxon>Solanum</taxon>
    </lineage>
</organism>
<dbReference type="AlphaFoldDB" id="A0A9J5XWY6"/>
<protein>
    <submittedName>
        <fullName evidence="2">Uncharacterized protein</fullName>
    </submittedName>
</protein>
<evidence type="ECO:0000313" key="2">
    <source>
        <dbReference type="EMBL" id="KAG5591708.1"/>
    </source>
</evidence>